<dbReference type="GO" id="GO:0005634">
    <property type="term" value="C:nucleus"/>
    <property type="evidence" value="ECO:0007669"/>
    <property type="project" value="TreeGrafter"/>
</dbReference>
<dbReference type="InterPro" id="IPR000626">
    <property type="entry name" value="Ubiquitin-like_dom"/>
</dbReference>
<dbReference type="OrthoDB" id="5295208at2759"/>
<dbReference type="PANTHER" id="PTHR18916">
    <property type="entry name" value="DYNACTIN 1-RELATED MICROTUBULE-BINDING"/>
    <property type="match status" value="1"/>
</dbReference>
<dbReference type="GO" id="GO:0005938">
    <property type="term" value="C:cell cortex"/>
    <property type="evidence" value="ECO:0007669"/>
    <property type="project" value="TreeGrafter"/>
</dbReference>
<dbReference type="GO" id="GO:0043014">
    <property type="term" value="F:alpha-tubulin binding"/>
    <property type="evidence" value="ECO:0007669"/>
    <property type="project" value="InterPro"/>
</dbReference>
<keyword evidence="7" id="KW-1185">Reference proteome</keyword>
<dbReference type="InterPro" id="IPR045172">
    <property type="entry name" value="TBCB_Ubl"/>
</dbReference>
<dbReference type="SMART" id="SM01052">
    <property type="entry name" value="CAP_GLY"/>
    <property type="match status" value="1"/>
</dbReference>
<dbReference type="Gene3D" id="2.30.30.190">
    <property type="entry name" value="CAP Gly-rich-like domain"/>
    <property type="match status" value="1"/>
</dbReference>
<evidence type="ECO:0000259" key="5">
    <source>
        <dbReference type="PROSITE" id="PS50245"/>
    </source>
</evidence>
<dbReference type="InterPro" id="IPR029071">
    <property type="entry name" value="Ubiquitin-like_domsf"/>
</dbReference>
<evidence type="ECO:0000256" key="3">
    <source>
        <dbReference type="ARBA" id="ARBA00023186"/>
    </source>
</evidence>
<dbReference type="SUPFAM" id="SSF74924">
    <property type="entry name" value="Cap-Gly domain"/>
    <property type="match status" value="1"/>
</dbReference>
<dbReference type="Pfam" id="PF14560">
    <property type="entry name" value="Ubiquitin_2"/>
    <property type="match status" value="1"/>
</dbReference>
<dbReference type="GO" id="GO:0007021">
    <property type="term" value="P:tubulin complex assembly"/>
    <property type="evidence" value="ECO:0007669"/>
    <property type="project" value="InterPro"/>
</dbReference>
<dbReference type="Gene3D" id="3.10.20.90">
    <property type="entry name" value="Phosphatidylinositol 3-kinase Catalytic Subunit, Chain A, domain 1"/>
    <property type="match status" value="1"/>
</dbReference>
<evidence type="ECO:0000313" key="6">
    <source>
        <dbReference type="EMBL" id="KAF2454394.1"/>
    </source>
</evidence>
<keyword evidence="3" id="KW-0143">Chaperone</keyword>
<comment type="similarity">
    <text evidence="4">Belongs to the TBCB family.</text>
</comment>
<dbReference type="PANTHER" id="PTHR18916:SF85">
    <property type="entry name" value="TUBULIN-FOLDING COFACTOR B"/>
    <property type="match status" value="1"/>
</dbReference>
<reference evidence="6" key="1">
    <citation type="journal article" date="2020" name="Stud. Mycol.">
        <title>101 Dothideomycetes genomes: a test case for predicting lifestyles and emergence of pathogens.</title>
        <authorList>
            <person name="Haridas S."/>
            <person name="Albert R."/>
            <person name="Binder M."/>
            <person name="Bloem J."/>
            <person name="Labutti K."/>
            <person name="Salamov A."/>
            <person name="Andreopoulos B."/>
            <person name="Baker S."/>
            <person name="Barry K."/>
            <person name="Bills G."/>
            <person name="Bluhm B."/>
            <person name="Cannon C."/>
            <person name="Castanera R."/>
            <person name="Culley D."/>
            <person name="Daum C."/>
            <person name="Ezra D."/>
            <person name="Gonzalez J."/>
            <person name="Henrissat B."/>
            <person name="Kuo A."/>
            <person name="Liang C."/>
            <person name="Lipzen A."/>
            <person name="Lutzoni F."/>
            <person name="Magnuson J."/>
            <person name="Mondo S."/>
            <person name="Nolan M."/>
            <person name="Ohm R."/>
            <person name="Pangilinan J."/>
            <person name="Park H.-J."/>
            <person name="Ramirez L."/>
            <person name="Alfaro M."/>
            <person name="Sun H."/>
            <person name="Tritt A."/>
            <person name="Yoshinaga Y."/>
            <person name="Zwiers L.-H."/>
            <person name="Turgeon B."/>
            <person name="Goodwin S."/>
            <person name="Spatafora J."/>
            <person name="Crous P."/>
            <person name="Grigoriev I."/>
        </authorList>
    </citation>
    <scope>NUCLEOTIDE SEQUENCE</scope>
    <source>
        <strain evidence="6">ATCC 16933</strain>
    </source>
</reference>
<proteinExistence type="inferred from homology"/>
<accession>A0A6A6NSG1</accession>
<dbReference type="GO" id="GO:0051010">
    <property type="term" value="F:microtubule plus-end binding"/>
    <property type="evidence" value="ECO:0007669"/>
    <property type="project" value="TreeGrafter"/>
</dbReference>
<dbReference type="CDD" id="cd01789">
    <property type="entry name" value="Ubl_TBCB"/>
    <property type="match status" value="1"/>
</dbReference>
<evidence type="ECO:0000256" key="2">
    <source>
        <dbReference type="ARBA" id="ARBA00022490"/>
    </source>
</evidence>
<dbReference type="GO" id="GO:0035371">
    <property type="term" value="C:microtubule plus-end"/>
    <property type="evidence" value="ECO:0007669"/>
    <property type="project" value="TreeGrafter"/>
</dbReference>
<evidence type="ECO:0000313" key="7">
    <source>
        <dbReference type="Proteomes" id="UP000799766"/>
    </source>
</evidence>
<sequence>MADVPLNVVSANASSERRVSPAWSLARFKARLEPITGVPAAAQKLSLRVASRDPVALEAADEDSTCLAAFPLQPYAEIHVTDTRPAAARVDFSDVSAVAKYTMPEREYEARADSVLAWKKAQKLGRFDPEAPGVEEQRVRALWREVEERGISSGQRCRLLPAETDARRGTVAYVGPVPELPSAAAGGAGEGAPWVGVALDEPVGKNDGRAPGGGRRYFECGGPGRGVFVRPERVEVGDFAPLADLGGEEMEEL</sequence>
<keyword evidence="2" id="KW-0963">Cytoplasm</keyword>
<evidence type="ECO:0000256" key="4">
    <source>
        <dbReference type="ARBA" id="ARBA00025779"/>
    </source>
</evidence>
<name>A0A6A6NSG1_9PEZI</name>
<gene>
    <name evidence="6" type="ORF">BDY21DRAFT_387533</name>
</gene>
<evidence type="ECO:0000256" key="1">
    <source>
        <dbReference type="ARBA" id="ARBA00004496"/>
    </source>
</evidence>
<dbReference type="Pfam" id="PF01302">
    <property type="entry name" value="CAP_GLY"/>
    <property type="match status" value="1"/>
</dbReference>
<feature type="domain" description="CAP-Gly" evidence="5">
    <location>
        <begin position="194"/>
        <end position="230"/>
    </location>
</feature>
<dbReference type="InterPro" id="IPR036859">
    <property type="entry name" value="CAP-Gly_dom_sf"/>
</dbReference>
<dbReference type="GO" id="GO:0007023">
    <property type="term" value="P:post-chaperonin tubulin folding pathway"/>
    <property type="evidence" value="ECO:0007669"/>
    <property type="project" value="InterPro"/>
</dbReference>
<dbReference type="SUPFAM" id="SSF54236">
    <property type="entry name" value="Ubiquitin-like"/>
    <property type="match status" value="1"/>
</dbReference>
<comment type="subcellular location">
    <subcellularLocation>
        <location evidence="1">Cytoplasm</location>
    </subcellularLocation>
</comment>
<dbReference type="AlphaFoldDB" id="A0A6A6NSG1"/>
<dbReference type="EMBL" id="MU001691">
    <property type="protein sequence ID" value="KAF2454394.1"/>
    <property type="molecule type" value="Genomic_DNA"/>
</dbReference>
<dbReference type="InterPro" id="IPR000938">
    <property type="entry name" value="CAP-Gly_domain"/>
</dbReference>
<protein>
    <submittedName>
        <fullName evidence="6">Tubulin specific chaperone cofactor B</fullName>
    </submittedName>
</protein>
<dbReference type="GO" id="GO:0031122">
    <property type="term" value="P:cytoplasmic microtubule organization"/>
    <property type="evidence" value="ECO:0007669"/>
    <property type="project" value="TreeGrafter"/>
</dbReference>
<dbReference type="Proteomes" id="UP000799766">
    <property type="component" value="Unassembled WGS sequence"/>
</dbReference>
<dbReference type="PROSITE" id="PS50245">
    <property type="entry name" value="CAP_GLY_2"/>
    <property type="match status" value="1"/>
</dbReference>
<organism evidence="6 7">
    <name type="scientific">Lineolata rhizophorae</name>
    <dbReference type="NCBI Taxonomy" id="578093"/>
    <lineage>
        <taxon>Eukaryota</taxon>
        <taxon>Fungi</taxon>
        <taxon>Dikarya</taxon>
        <taxon>Ascomycota</taxon>
        <taxon>Pezizomycotina</taxon>
        <taxon>Dothideomycetes</taxon>
        <taxon>Dothideomycetes incertae sedis</taxon>
        <taxon>Lineolatales</taxon>
        <taxon>Lineolataceae</taxon>
        <taxon>Lineolata</taxon>
    </lineage>
</organism>